<protein>
    <submittedName>
        <fullName evidence="2">Preprotein translocase subunit SecB</fullName>
    </submittedName>
</protein>
<dbReference type="SUPFAM" id="SSF54611">
    <property type="entry name" value="SecB-like"/>
    <property type="match status" value="1"/>
</dbReference>
<evidence type="ECO:0000313" key="2">
    <source>
        <dbReference type="EMBL" id="SOD22544.1"/>
    </source>
</evidence>
<dbReference type="InterPro" id="IPR035958">
    <property type="entry name" value="SecB-like_sf"/>
</dbReference>
<proteinExistence type="predicted"/>
<name>A0A286AKY6_9PROT</name>
<dbReference type="Gene3D" id="3.10.420.10">
    <property type="entry name" value="SecB-like"/>
    <property type="match status" value="1"/>
</dbReference>
<dbReference type="RefSeq" id="WP_217992370.1">
    <property type="nucleotide sequence ID" value="NZ_OCMU01000004.1"/>
</dbReference>
<organism evidence="2 3">
    <name type="scientific">Nitrosomonas ureae</name>
    <dbReference type="NCBI Taxonomy" id="44577"/>
    <lineage>
        <taxon>Bacteria</taxon>
        <taxon>Pseudomonadati</taxon>
        <taxon>Pseudomonadota</taxon>
        <taxon>Betaproteobacteria</taxon>
        <taxon>Nitrosomonadales</taxon>
        <taxon>Nitrosomonadaceae</taxon>
        <taxon>Nitrosomonas</taxon>
    </lineage>
</organism>
<accession>A0A286AKY6</accession>
<dbReference type="EMBL" id="OCMU01000004">
    <property type="protein sequence ID" value="SOD22544.1"/>
    <property type="molecule type" value="Genomic_DNA"/>
</dbReference>
<evidence type="ECO:0000313" key="3">
    <source>
        <dbReference type="Proteomes" id="UP000219335"/>
    </source>
</evidence>
<dbReference type="AlphaFoldDB" id="A0A286AKY6"/>
<dbReference type="Proteomes" id="UP000219335">
    <property type="component" value="Unassembled WGS sequence"/>
</dbReference>
<gene>
    <name evidence="2" type="ORF">SAMN06297164_3502</name>
</gene>
<feature type="region of interest" description="Disordered" evidence="1">
    <location>
        <begin position="145"/>
        <end position="167"/>
    </location>
</feature>
<sequence length="167" mass="18658">MEPSVIELLGMRFAGVKVIPQPNDKVNNTDIEAFDFEGVAIGEASNTFLLNEDDPYLYGVTLRLLIDNVGGKIAPYDIEVSAIGHFRISKIVPLEKRYNLVSVNGCSMLYGAIREQVMNITARSVHGMLVLPTASFKDKIQEEDKQSVEEKVPAKRSKKRIPKIKEH</sequence>
<feature type="compositionally biased region" description="Basic residues" evidence="1">
    <location>
        <begin position="154"/>
        <end position="167"/>
    </location>
</feature>
<evidence type="ECO:0000256" key="1">
    <source>
        <dbReference type="SAM" id="MobiDB-lite"/>
    </source>
</evidence>
<reference evidence="2 3" key="1">
    <citation type="submission" date="2017-09" db="EMBL/GenBank/DDBJ databases">
        <authorList>
            <person name="Ehlers B."/>
            <person name="Leendertz F.H."/>
        </authorList>
    </citation>
    <scope>NUCLEOTIDE SEQUENCE [LARGE SCALE GENOMIC DNA]</scope>
    <source>
        <strain evidence="2 3">Nm42</strain>
    </source>
</reference>